<dbReference type="NCBIfam" id="NF011538">
    <property type="entry name" value="PRK14975.1-1"/>
    <property type="match status" value="1"/>
</dbReference>
<evidence type="ECO:0000256" key="3">
    <source>
        <dbReference type="ARBA" id="ARBA00049244"/>
    </source>
</evidence>
<keyword evidence="5" id="KW-0548">Nucleotidyltransferase</keyword>
<dbReference type="Gene3D" id="1.10.150.20">
    <property type="entry name" value="5' to 3' exonuclease, C-terminal subdomain"/>
    <property type="match status" value="1"/>
</dbReference>
<evidence type="ECO:0000256" key="1">
    <source>
        <dbReference type="ARBA" id="ARBA00012417"/>
    </source>
</evidence>
<organism evidence="5 6">
    <name type="scientific">Actinomadura algeriensis</name>
    <dbReference type="NCBI Taxonomy" id="1679523"/>
    <lineage>
        <taxon>Bacteria</taxon>
        <taxon>Bacillati</taxon>
        <taxon>Actinomycetota</taxon>
        <taxon>Actinomycetes</taxon>
        <taxon>Streptosporangiales</taxon>
        <taxon>Thermomonosporaceae</taxon>
        <taxon>Actinomadura</taxon>
    </lineage>
</organism>
<evidence type="ECO:0000313" key="6">
    <source>
        <dbReference type="Proteomes" id="UP000627838"/>
    </source>
</evidence>
<comment type="caution">
    <text evidence="5">The sequence shown here is derived from an EMBL/GenBank/DDBJ whole genome shotgun (WGS) entry which is preliminary data.</text>
</comment>
<accession>A0ABR9K582</accession>
<evidence type="ECO:0000256" key="2">
    <source>
        <dbReference type="ARBA" id="ARBA00022705"/>
    </source>
</evidence>
<dbReference type="Pfam" id="PF00476">
    <property type="entry name" value="DNA_pol_A"/>
    <property type="match status" value="1"/>
</dbReference>
<dbReference type="InterPro" id="IPR043502">
    <property type="entry name" value="DNA/RNA_pol_sf"/>
</dbReference>
<keyword evidence="6" id="KW-1185">Reference proteome</keyword>
<dbReference type="GO" id="GO:0003887">
    <property type="term" value="F:DNA-directed DNA polymerase activity"/>
    <property type="evidence" value="ECO:0007669"/>
    <property type="project" value="UniProtKB-EC"/>
</dbReference>
<dbReference type="InterPro" id="IPR001098">
    <property type="entry name" value="DNA-dir_DNA_pol_A_palm_dom"/>
</dbReference>
<feature type="domain" description="DNA-directed DNA polymerase family A palm" evidence="4">
    <location>
        <begin position="310"/>
        <end position="507"/>
    </location>
</feature>
<keyword evidence="2" id="KW-0235">DNA replication</keyword>
<dbReference type="InterPro" id="IPR002298">
    <property type="entry name" value="DNA_polymerase_A"/>
</dbReference>
<reference evidence="5 6" key="1">
    <citation type="submission" date="2020-10" db="EMBL/GenBank/DDBJ databases">
        <title>Sequencing the genomes of 1000 actinobacteria strains.</title>
        <authorList>
            <person name="Klenk H.-P."/>
        </authorList>
    </citation>
    <scope>NUCLEOTIDE SEQUENCE [LARGE SCALE GENOMIC DNA]</scope>
    <source>
        <strain evidence="5 6">DSM 46744</strain>
    </source>
</reference>
<dbReference type="EMBL" id="JADBDZ010000001">
    <property type="protein sequence ID" value="MBE1537555.1"/>
    <property type="molecule type" value="Genomic_DNA"/>
</dbReference>
<evidence type="ECO:0000313" key="5">
    <source>
        <dbReference type="EMBL" id="MBE1537555.1"/>
    </source>
</evidence>
<protein>
    <recommendedName>
        <fullName evidence="1">DNA-directed DNA polymerase</fullName>
        <ecNumber evidence="1">2.7.7.7</ecNumber>
    </recommendedName>
</protein>
<dbReference type="Gene3D" id="3.30.70.370">
    <property type="match status" value="1"/>
</dbReference>
<gene>
    <name evidence="5" type="ORF">H4W34_007388</name>
</gene>
<proteinExistence type="predicted"/>
<dbReference type="PANTHER" id="PTHR10133:SF27">
    <property type="entry name" value="DNA POLYMERASE NU"/>
    <property type="match status" value="1"/>
</dbReference>
<dbReference type="EC" id="2.7.7.7" evidence="1"/>
<name>A0ABR9K582_9ACTN</name>
<dbReference type="SUPFAM" id="SSF56672">
    <property type="entry name" value="DNA/RNA polymerases"/>
    <property type="match status" value="1"/>
</dbReference>
<keyword evidence="5" id="KW-0808">Transferase</keyword>
<dbReference type="Proteomes" id="UP000627838">
    <property type="component" value="Unassembled WGS sequence"/>
</dbReference>
<sequence length="548" mass="57574">MRMAAAMGAGGGGVLRPLAEDGTPAGPARDVPDLVAAIGAQERAGAPRWVWPSTARLYPRLLDAGVRVARCHDLELVENLLLGHAGRYGEPRSVASAWARLHGAPVPPDPAPVRETTQASLFGGSGDEAPDDLDRIVEVHAAQRRAMAGLEGFGLLAAAESAGSLVAVELGHDGLPWSAGEHDALLTELLGPRPSGGLRPRRLQDLADRIGAAFGPRVHVNPDSPAQILKAFAAAGLPVPSTRAHVLKKIDHPAVPLLLEYKELARLHTAHGWAWLDTWVRGGRFRAEYVVGGVVSGRWATSGGGALQIPRVLRRAVVADPGWRLVVADAAQLEPRVLAALAGDRAFADAAAHGDLYAALADAFTADPGGLAARDKAKIALLSAMYGGGTGEAVQLLAVLKNRFPDAFGYVEAAARAGERGALVRSLLGRTCPPPSAGWRALTSDDGGARELRGRGRFTRNFVVQATAADWALALLGALRRRLTELGPPRLVFFQHDEVIVHAPAGQAEAAADAVRAAADEARRLLFGGTPVVFPMEIAIVDRYSEAK</sequence>
<evidence type="ECO:0000259" key="4">
    <source>
        <dbReference type="SMART" id="SM00482"/>
    </source>
</evidence>
<dbReference type="PRINTS" id="PR00868">
    <property type="entry name" value="DNAPOLI"/>
</dbReference>
<dbReference type="PANTHER" id="PTHR10133">
    <property type="entry name" value="DNA POLYMERASE I"/>
    <property type="match status" value="1"/>
</dbReference>
<dbReference type="CDD" id="cd06444">
    <property type="entry name" value="DNA_pol_A"/>
    <property type="match status" value="1"/>
</dbReference>
<comment type="catalytic activity">
    <reaction evidence="3">
        <text>DNA(n) + a 2'-deoxyribonucleoside 5'-triphosphate = DNA(n+1) + diphosphate</text>
        <dbReference type="Rhea" id="RHEA:22508"/>
        <dbReference type="Rhea" id="RHEA-COMP:17339"/>
        <dbReference type="Rhea" id="RHEA-COMP:17340"/>
        <dbReference type="ChEBI" id="CHEBI:33019"/>
        <dbReference type="ChEBI" id="CHEBI:61560"/>
        <dbReference type="ChEBI" id="CHEBI:173112"/>
        <dbReference type="EC" id="2.7.7.7"/>
    </reaction>
</comment>
<dbReference type="SMART" id="SM00482">
    <property type="entry name" value="POLAc"/>
    <property type="match status" value="1"/>
</dbReference>